<dbReference type="Pfam" id="PF16529">
    <property type="entry name" value="Ge1_WD40"/>
    <property type="match status" value="1"/>
</dbReference>
<comment type="subcellular location">
    <subcellularLocation>
        <location evidence="1">Cytoplasm</location>
        <location evidence="1">P-body</location>
    </subcellularLocation>
</comment>
<dbReference type="SUPFAM" id="SSF50978">
    <property type="entry name" value="WD40 repeat-like"/>
    <property type="match status" value="1"/>
</dbReference>
<dbReference type="InterPro" id="IPR045152">
    <property type="entry name" value="EDC4-like"/>
</dbReference>
<proteinExistence type="inferred from homology"/>
<dbReference type="GO" id="GO:0000932">
    <property type="term" value="C:P-body"/>
    <property type="evidence" value="ECO:0007669"/>
    <property type="project" value="UniProtKB-SubCell"/>
</dbReference>
<keyword evidence="4" id="KW-0853">WD repeat</keyword>
<feature type="region of interest" description="Disordered" evidence="8">
    <location>
        <begin position="406"/>
        <end position="426"/>
    </location>
</feature>
<dbReference type="InterPro" id="IPR015943">
    <property type="entry name" value="WD40/YVTN_repeat-like_dom_sf"/>
</dbReference>
<keyword evidence="5" id="KW-0677">Repeat</keyword>
<evidence type="ECO:0000313" key="12">
    <source>
        <dbReference type="Proteomes" id="UP001168821"/>
    </source>
</evidence>
<evidence type="ECO:0000256" key="5">
    <source>
        <dbReference type="ARBA" id="ARBA00022737"/>
    </source>
</evidence>
<evidence type="ECO:0000256" key="6">
    <source>
        <dbReference type="ARBA" id="ARBA00023054"/>
    </source>
</evidence>
<dbReference type="Pfam" id="PF21289">
    <property type="entry name" value="EDC4_C"/>
    <property type="match status" value="1"/>
</dbReference>
<dbReference type="AlphaFoldDB" id="A0AA38MM65"/>
<comment type="similarity">
    <text evidence="2">Belongs to the WD repeat EDC4 family.</text>
</comment>
<feature type="compositionally biased region" description="Acidic residues" evidence="8">
    <location>
        <begin position="417"/>
        <end position="426"/>
    </location>
</feature>
<evidence type="ECO:0000256" key="2">
    <source>
        <dbReference type="ARBA" id="ARBA00009639"/>
    </source>
</evidence>
<evidence type="ECO:0000256" key="4">
    <source>
        <dbReference type="ARBA" id="ARBA00022574"/>
    </source>
</evidence>
<feature type="domain" description="Enhancer of mRNA-decapping protein 4 WD40 repeat region" evidence="9">
    <location>
        <begin position="45"/>
        <end position="372"/>
    </location>
</feature>
<evidence type="ECO:0000256" key="7">
    <source>
        <dbReference type="SAM" id="Coils"/>
    </source>
</evidence>
<feature type="coiled-coil region" evidence="7">
    <location>
        <begin position="676"/>
        <end position="740"/>
    </location>
</feature>
<dbReference type="InterPro" id="IPR049404">
    <property type="entry name" value="EDC4_C"/>
</dbReference>
<evidence type="ECO:0000313" key="11">
    <source>
        <dbReference type="EMBL" id="KAJ3660757.1"/>
    </source>
</evidence>
<gene>
    <name evidence="11" type="ORF">Zmor_005191</name>
</gene>
<dbReference type="Gene3D" id="6.10.140.270">
    <property type="match status" value="1"/>
</dbReference>
<keyword evidence="3" id="KW-0963">Cytoplasm</keyword>
<dbReference type="InterPro" id="IPR044938">
    <property type="entry name" value="EDC4_C_sf"/>
</dbReference>
<organism evidence="11 12">
    <name type="scientific">Zophobas morio</name>
    <dbReference type="NCBI Taxonomy" id="2755281"/>
    <lineage>
        <taxon>Eukaryota</taxon>
        <taxon>Metazoa</taxon>
        <taxon>Ecdysozoa</taxon>
        <taxon>Arthropoda</taxon>
        <taxon>Hexapoda</taxon>
        <taxon>Insecta</taxon>
        <taxon>Pterygota</taxon>
        <taxon>Neoptera</taxon>
        <taxon>Endopterygota</taxon>
        <taxon>Coleoptera</taxon>
        <taxon>Polyphaga</taxon>
        <taxon>Cucujiformia</taxon>
        <taxon>Tenebrionidae</taxon>
        <taxon>Zophobas</taxon>
    </lineage>
</organism>
<reference evidence="11" key="1">
    <citation type="journal article" date="2023" name="G3 (Bethesda)">
        <title>Whole genome assemblies of Zophobas morio and Tenebrio molitor.</title>
        <authorList>
            <person name="Kaur S."/>
            <person name="Stinson S.A."/>
            <person name="diCenzo G.C."/>
        </authorList>
    </citation>
    <scope>NUCLEOTIDE SEQUENCE</scope>
    <source>
        <strain evidence="11">QUZm001</strain>
    </source>
</reference>
<dbReference type="Gene3D" id="2.130.10.10">
    <property type="entry name" value="YVTN repeat-like/Quinoprotein amine dehydrogenase"/>
    <property type="match status" value="1"/>
</dbReference>
<feature type="domain" description="Enhancer of mRNA-decapping protein 4 C-terminal" evidence="10">
    <location>
        <begin position="980"/>
        <end position="1098"/>
    </location>
</feature>
<dbReference type="PANTHER" id="PTHR15598">
    <property type="entry name" value="ENHANCER OF MRNA-DECAPPING PROTEIN 4"/>
    <property type="match status" value="1"/>
</dbReference>
<dbReference type="Gene3D" id="1.10.220.100">
    <property type="entry name" value="conserved c-terminal region of ge- 1"/>
    <property type="match status" value="1"/>
</dbReference>
<evidence type="ECO:0008006" key="13">
    <source>
        <dbReference type="Google" id="ProtNLM"/>
    </source>
</evidence>
<evidence type="ECO:0000259" key="9">
    <source>
        <dbReference type="Pfam" id="PF16529"/>
    </source>
</evidence>
<dbReference type="GO" id="GO:0031087">
    <property type="term" value="P:deadenylation-independent decapping of nuclear-transcribed mRNA"/>
    <property type="evidence" value="ECO:0007669"/>
    <property type="project" value="InterPro"/>
</dbReference>
<evidence type="ECO:0000256" key="8">
    <source>
        <dbReference type="SAM" id="MobiDB-lite"/>
    </source>
</evidence>
<keyword evidence="12" id="KW-1185">Reference proteome</keyword>
<name>A0AA38MM65_9CUCU</name>
<evidence type="ECO:0000259" key="10">
    <source>
        <dbReference type="Pfam" id="PF21289"/>
    </source>
</evidence>
<dbReference type="InterPro" id="IPR032401">
    <property type="entry name" value="EDC4_WD40"/>
</dbReference>
<protein>
    <recommendedName>
        <fullName evidence="13">Enhancer of mRNA-decapping protein 4</fullName>
    </recommendedName>
</protein>
<dbReference type="Proteomes" id="UP001168821">
    <property type="component" value="Unassembled WGS sequence"/>
</dbReference>
<evidence type="ECO:0000256" key="1">
    <source>
        <dbReference type="ARBA" id="ARBA00004201"/>
    </source>
</evidence>
<feature type="compositionally biased region" description="Basic and acidic residues" evidence="8">
    <location>
        <begin position="406"/>
        <end position="416"/>
    </location>
</feature>
<dbReference type="InterPro" id="IPR036322">
    <property type="entry name" value="WD40_repeat_dom_sf"/>
</dbReference>
<dbReference type="PANTHER" id="PTHR15598:SF5">
    <property type="entry name" value="ENHANCER OF MRNA-DECAPPING PROTEIN 4"/>
    <property type="match status" value="1"/>
</dbReference>
<sequence length="1109" mass="126216">MNSPIAPEEDVIQNINYTGSETEFSAKVVGHEVTVHCSSGQHNHGSSKVKLINRIDYNWEFHYYRGQLVAVHINGKIVAYGMKGKDGGMVRVTNQETSERALIKNLKNDVKDIAFAFSRQQIILGCIDDEGNVLVYEIIDEPSAIKYKVLLHIFHSDVVPHTSPNFRIIWCPYLSCFDEDDESPDDPEKMFVVLNGRKAEIWNVGIINSKYGSGPLEPNENYEGYVEITHSAELVDASFSSDGTAIAIACLDGYVKFFQIYMVDSEKQKCLHEWRPHDGKPLSSIIFVDNLLECSSQCWKFTITGANHNSELKLWSCETWTCLQTIQFKPDPSSIIQSVYLKMCIDYSGQYLLMSDLNNKVLYVLQLKRNDEAQQISVTMISQFLLPTAFLSFHITEASYRKLRSSDMSEEYAHDQDEPDDDEDEDDTVAAVVVKLLVIQQKKFQECNIVFQPDAMLCNTEIIYNEEKNKKFEEKVEKVPKLDDLQSSVTLLIQQQQQQQQQLNLMTPDAFTTSEQNSRPNSVRNSINGDINKSTEATNGDTVENLIDFQRPEKDNFASGGSSPSREVQEILSLNNSTYSTQDYFDNLTKMQEEQEIPQKEYNHNENLMFQENPNSEVVWLKLPLVKDNEINKEENLRQELRLGGGDEITNLNDTEWDKTQLQAISFRLTSIENTLNDQNIAIQKIHQELKSLNQTKEGHLQEDFSKELDLAMSKQQLQIAKMLENLVNMQKNNERDQQDHVIASVSQIVVKSVSDKLQNVVAHEMKHVVVPTIRNLVEALKHQLDVQNSQKLNSDIVLQDKISKMINSKALAESLSLSVANVITPILEKCYRDMITSTLVPSWEKVCGNMFHQINETFTQGTREYTASVENYMERQRRVQERGKDLIVQMQVVSENLQMNTDKLIGTLTSEMQKQFSTTMKHTQENLLQGVKDVISEQIKLGFKSHASALEDSVMNAVRSRAVTPSPHVETQVTLAHLDHLIAKESFDEAFQLALSAENLNFVIYVCEKVDSNTLFHGSSPPQQNCILALIQQLSMELSKNTETKMSYIRAALVALIPGYPHTRQFIPKVLKDLLKQLQQFISTNPNSKFITDAKLLKLAVDSILLDK</sequence>
<accession>A0AA38MM65</accession>
<keyword evidence="6 7" id="KW-0175">Coiled coil</keyword>
<evidence type="ECO:0000256" key="3">
    <source>
        <dbReference type="ARBA" id="ARBA00022490"/>
    </source>
</evidence>
<dbReference type="EMBL" id="JALNTZ010000002">
    <property type="protein sequence ID" value="KAJ3660757.1"/>
    <property type="molecule type" value="Genomic_DNA"/>
</dbReference>
<comment type="caution">
    <text evidence="11">The sequence shown here is derived from an EMBL/GenBank/DDBJ whole genome shotgun (WGS) entry which is preliminary data.</text>
</comment>
<feature type="region of interest" description="Disordered" evidence="8">
    <location>
        <begin position="511"/>
        <end position="542"/>
    </location>
</feature>